<dbReference type="SUPFAM" id="SSF54427">
    <property type="entry name" value="NTF2-like"/>
    <property type="match status" value="1"/>
</dbReference>
<dbReference type="Proteomes" id="UP001056384">
    <property type="component" value="Chromosome 2"/>
</dbReference>
<proteinExistence type="predicted"/>
<evidence type="ECO:0000313" key="2">
    <source>
        <dbReference type="EMBL" id="USW49810.1"/>
    </source>
</evidence>
<dbReference type="EMBL" id="CP099419">
    <property type="protein sequence ID" value="USW49810.1"/>
    <property type="molecule type" value="Genomic_DNA"/>
</dbReference>
<sequence>MKSFSFLTTACLLGLAHSVDDSLYAPGPGVEPAFRAYLNELYAQAEDPASTSTFTDFFTSDGKLIVRGTTAVGATDILALKRQLLPTAGNKHWNHVQNVTTVDSDTDAQKVYKVLGVLETTYDGGNCSRAYYSSRFTVVKGAGGVLDLTPRVGNLAAYDDFIIEPLSSPTDIPCE</sequence>
<evidence type="ECO:0000313" key="3">
    <source>
        <dbReference type="Proteomes" id="UP001056384"/>
    </source>
</evidence>
<protein>
    <submittedName>
        <fullName evidence="2">NTF2-like domain superfamily protein</fullName>
    </submittedName>
</protein>
<gene>
    <name evidence="2" type="ORF">Slin15195_G031290</name>
</gene>
<name>A0A9Q9ANT7_9PEZI</name>
<keyword evidence="1" id="KW-0732">Signal</keyword>
<dbReference type="PANTHER" id="PTHR39401">
    <property type="entry name" value="SNOAL-LIKE DOMAIN-CONTAINING PROTEIN"/>
    <property type="match status" value="1"/>
</dbReference>
<dbReference type="PANTHER" id="PTHR39401:SF1">
    <property type="entry name" value="SNOAL-LIKE DOMAIN-CONTAINING PROTEIN"/>
    <property type="match status" value="1"/>
</dbReference>
<organism evidence="2 3">
    <name type="scientific">Septoria linicola</name>
    <dbReference type="NCBI Taxonomy" id="215465"/>
    <lineage>
        <taxon>Eukaryota</taxon>
        <taxon>Fungi</taxon>
        <taxon>Dikarya</taxon>
        <taxon>Ascomycota</taxon>
        <taxon>Pezizomycotina</taxon>
        <taxon>Dothideomycetes</taxon>
        <taxon>Dothideomycetidae</taxon>
        <taxon>Mycosphaerellales</taxon>
        <taxon>Mycosphaerellaceae</taxon>
        <taxon>Septoria</taxon>
    </lineage>
</organism>
<dbReference type="InterPro" id="IPR032710">
    <property type="entry name" value="NTF2-like_dom_sf"/>
</dbReference>
<evidence type="ECO:0000256" key="1">
    <source>
        <dbReference type="SAM" id="SignalP"/>
    </source>
</evidence>
<dbReference type="OrthoDB" id="5176208at2759"/>
<reference evidence="2" key="1">
    <citation type="submission" date="2022-06" db="EMBL/GenBank/DDBJ databases">
        <title>Complete genome sequences of two strains of the flax pathogen Septoria linicola.</title>
        <authorList>
            <person name="Lapalu N."/>
            <person name="Simon A."/>
            <person name="Demenou B."/>
            <person name="Paumier D."/>
            <person name="Guillot M.-P."/>
            <person name="Gout L."/>
            <person name="Valade R."/>
        </authorList>
    </citation>
    <scope>NUCLEOTIDE SEQUENCE</scope>
    <source>
        <strain evidence="2">SE15195</strain>
    </source>
</reference>
<dbReference type="AlphaFoldDB" id="A0A9Q9ANT7"/>
<accession>A0A9Q9ANT7</accession>
<feature type="signal peptide" evidence="1">
    <location>
        <begin position="1"/>
        <end position="18"/>
    </location>
</feature>
<feature type="chain" id="PRO_5040451424" evidence="1">
    <location>
        <begin position="19"/>
        <end position="175"/>
    </location>
</feature>
<keyword evidence="3" id="KW-1185">Reference proteome</keyword>